<dbReference type="SUPFAM" id="SSF48452">
    <property type="entry name" value="TPR-like"/>
    <property type="match status" value="1"/>
</dbReference>
<feature type="non-terminal residue" evidence="1">
    <location>
        <position position="1"/>
    </location>
</feature>
<evidence type="ECO:0000313" key="1">
    <source>
        <dbReference type="EMBL" id="VAW75204.1"/>
    </source>
</evidence>
<reference evidence="1" key="1">
    <citation type="submission" date="2018-06" db="EMBL/GenBank/DDBJ databases">
        <authorList>
            <person name="Zhirakovskaya E."/>
        </authorList>
    </citation>
    <scope>NUCLEOTIDE SEQUENCE</scope>
</reference>
<name>A0A3B0Z1N7_9ZZZZ</name>
<dbReference type="Gene3D" id="1.25.40.10">
    <property type="entry name" value="Tetratricopeptide repeat domain"/>
    <property type="match status" value="2"/>
</dbReference>
<dbReference type="EMBL" id="UOFL01000075">
    <property type="protein sequence ID" value="VAW75204.1"/>
    <property type="molecule type" value="Genomic_DNA"/>
</dbReference>
<gene>
    <name evidence="1" type="ORF">MNBD_GAMMA12-1869</name>
</gene>
<proteinExistence type="predicted"/>
<organism evidence="1">
    <name type="scientific">hydrothermal vent metagenome</name>
    <dbReference type="NCBI Taxonomy" id="652676"/>
    <lineage>
        <taxon>unclassified sequences</taxon>
        <taxon>metagenomes</taxon>
        <taxon>ecological metagenomes</taxon>
    </lineage>
</organism>
<sequence length="504" mass="57472">DMQVALGKENDKKTKAILQSDFENHLRETVRKLRVALTFVNPQTPSKRVHQIRKSLGHMLYYLKKRYEAAVYAGYVADNARKIDNELALQASVLAYYTWMDAYYAVPQGAKKEFEVTMLKKALERTIMYWGDRKEAANAMMNLGKLYSGMDKPALAAAQFNRIPSSSEEYPAAQFEAGRSFLAAYAVAFKWKDEEHPDKKEKMKYFESAAEKHFRRAITIFEKKLSPKKPLTPQLADSKRNLASILKFRSQFQQAIDVLTKEPHSVLKAIQVKNEKSRPKEGVKSKRFAKNVYQMLLFSYIGVSNVKQATAMLDALDRIGGKADTSYYVSLGKKIGKDIERLKEEGKIAELKKMRASLESFLDTLSAQKKGQTYQSLIWVAETYNGLGMGMKENPQAAKVYFTKAAVSYKAIIDRAETEGDQFLDKERVLRVRLRLVNCWREEGQYENAFKMAQSLIKAAPKNLNAQQEMARLLQSWGINKNPDKLLIAILGNMNDKKTGQIWG</sequence>
<feature type="non-terminal residue" evidence="1">
    <location>
        <position position="504"/>
    </location>
</feature>
<protein>
    <recommendedName>
        <fullName evidence="2">Tetratricopeptide repeat protein</fullName>
    </recommendedName>
</protein>
<dbReference type="AlphaFoldDB" id="A0A3B0Z1N7"/>
<accession>A0A3B0Z1N7</accession>
<evidence type="ECO:0008006" key="2">
    <source>
        <dbReference type="Google" id="ProtNLM"/>
    </source>
</evidence>
<dbReference type="InterPro" id="IPR011990">
    <property type="entry name" value="TPR-like_helical_dom_sf"/>
</dbReference>